<sequence>MAKDSGDVETVLAAIEQAQAALSNALRDGRDDLLVELNATLQRLERERNTLVRRRTEPRERTITQGPAARSKALAALKVAQRPVAGRLLADIARARFGFEIETRALASVRRDELRSWRAYQGHPDKAATKPDLIVPALSYDRFTPERGMLALSSWDLSVRIVAPASRRVDVLHVACNLARACIASSAESWTDDVARVAGRIGLSTKPFAGTLALPTPQQVLEAASDELDVIAPSDLRDREEAAERAARVLDDEDQLFGAAPLGLVPIPARKGVS</sequence>
<evidence type="ECO:0000256" key="1">
    <source>
        <dbReference type="SAM" id="Coils"/>
    </source>
</evidence>
<proteinExistence type="predicted"/>
<reference evidence="2 3" key="1">
    <citation type="submission" date="2019-06" db="EMBL/GenBank/DDBJ databases">
        <title>Sequencing the genomes of 1000 actinobacteria strains.</title>
        <authorList>
            <person name="Klenk H.-P."/>
        </authorList>
    </citation>
    <scope>NUCLEOTIDE SEQUENCE [LARGE SCALE GENOMIC DNA]</scope>
    <source>
        <strain evidence="2 3">DSM 20427</strain>
    </source>
</reference>
<dbReference type="EMBL" id="VFPS01000003">
    <property type="protein sequence ID" value="TQM98277.1"/>
    <property type="molecule type" value="Genomic_DNA"/>
</dbReference>
<dbReference type="OrthoDB" id="8443433at2"/>
<keyword evidence="3" id="KW-1185">Reference proteome</keyword>
<protein>
    <submittedName>
        <fullName evidence="2">Uncharacterized protein</fullName>
    </submittedName>
</protein>
<dbReference type="Proteomes" id="UP000319804">
    <property type="component" value="Unassembled WGS sequence"/>
</dbReference>
<keyword evidence="1" id="KW-0175">Coiled coil</keyword>
<evidence type="ECO:0000313" key="3">
    <source>
        <dbReference type="Proteomes" id="UP000319804"/>
    </source>
</evidence>
<accession>A0A4Y3UR39</accession>
<comment type="caution">
    <text evidence="2">The sequence shown here is derived from an EMBL/GenBank/DDBJ whole genome shotgun (WGS) entry which is preliminary data.</text>
</comment>
<organism evidence="2 3">
    <name type="scientific">Microbacterium lacticum</name>
    <dbReference type="NCBI Taxonomy" id="33885"/>
    <lineage>
        <taxon>Bacteria</taxon>
        <taxon>Bacillati</taxon>
        <taxon>Actinomycetota</taxon>
        <taxon>Actinomycetes</taxon>
        <taxon>Micrococcales</taxon>
        <taxon>Microbacteriaceae</taxon>
        <taxon>Microbacterium</taxon>
    </lineage>
</organism>
<dbReference type="AlphaFoldDB" id="A0A4Y3UR39"/>
<evidence type="ECO:0000313" key="2">
    <source>
        <dbReference type="EMBL" id="TQM98277.1"/>
    </source>
</evidence>
<name>A0A4Y3UR39_9MICO</name>
<feature type="coiled-coil region" evidence="1">
    <location>
        <begin position="8"/>
        <end position="54"/>
    </location>
</feature>
<gene>
    <name evidence="2" type="ORF">FHX68_2323</name>
</gene>
<dbReference type="RefSeq" id="WP_141381405.1">
    <property type="nucleotide sequence ID" value="NZ_BJNA01000070.1"/>
</dbReference>